<evidence type="ECO:0000313" key="1">
    <source>
        <dbReference type="EMBL" id="MFC3454028.1"/>
    </source>
</evidence>
<reference evidence="2" key="1">
    <citation type="journal article" date="2019" name="Int. J. Syst. Evol. Microbiol.">
        <title>The Global Catalogue of Microorganisms (GCM) 10K type strain sequencing project: providing services to taxonomists for standard genome sequencing and annotation.</title>
        <authorList>
            <consortium name="The Broad Institute Genomics Platform"/>
            <consortium name="The Broad Institute Genome Sequencing Center for Infectious Disease"/>
            <person name="Wu L."/>
            <person name="Ma J."/>
        </authorList>
    </citation>
    <scope>NUCLEOTIDE SEQUENCE [LARGE SCALE GENOMIC DNA]</scope>
    <source>
        <strain evidence="2">CGMCC 4.7676</strain>
    </source>
</reference>
<comment type="caution">
    <text evidence="1">The sequence shown here is derived from an EMBL/GenBank/DDBJ whole genome shotgun (WGS) entry which is preliminary data.</text>
</comment>
<dbReference type="EMBL" id="JBHRWK010000059">
    <property type="protein sequence ID" value="MFC3454028.1"/>
    <property type="molecule type" value="Genomic_DNA"/>
</dbReference>
<gene>
    <name evidence="1" type="ORF">ACFOSH_31720</name>
</gene>
<name>A0ABV7P4S4_9PSEU</name>
<organism evidence="1 2">
    <name type="scientific">Amycolatopsis speibonae</name>
    <dbReference type="NCBI Taxonomy" id="1450224"/>
    <lineage>
        <taxon>Bacteria</taxon>
        <taxon>Bacillati</taxon>
        <taxon>Actinomycetota</taxon>
        <taxon>Actinomycetes</taxon>
        <taxon>Pseudonocardiales</taxon>
        <taxon>Pseudonocardiaceae</taxon>
        <taxon>Amycolatopsis</taxon>
    </lineage>
</organism>
<dbReference type="RefSeq" id="WP_378243176.1">
    <property type="nucleotide sequence ID" value="NZ_JBHRWK010000059.1"/>
</dbReference>
<accession>A0ABV7P4S4</accession>
<dbReference type="Proteomes" id="UP001595645">
    <property type="component" value="Unassembled WGS sequence"/>
</dbReference>
<sequence>MYDGYKPGTFGTSGDGMGICPIVKPGTPQERRRAVRAVASLSENAAECAEVLAMLGLEPADGKEST</sequence>
<evidence type="ECO:0000313" key="2">
    <source>
        <dbReference type="Proteomes" id="UP001595645"/>
    </source>
</evidence>
<keyword evidence="2" id="KW-1185">Reference proteome</keyword>
<protein>
    <submittedName>
        <fullName evidence="1">Uncharacterized protein</fullName>
    </submittedName>
</protein>
<proteinExistence type="predicted"/>